<protein>
    <submittedName>
        <fullName evidence="1">Uncharacterized protein</fullName>
    </submittedName>
</protein>
<evidence type="ECO:0000313" key="2">
    <source>
        <dbReference type="Proteomes" id="UP000186102"/>
    </source>
</evidence>
<dbReference type="STRING" id="1888891.DSOL_2753"/>
<proteinExistence type="predicted"/>
<comment type="caution">
    <text evidence="1">The sequence shown here is derived from an EMBL/GenBank/DDBJ whole genome shotgun (WGS) entry which is preliminary data.</text>
</comment>
<sequence>MNSLEPVLCCFDFDQYGRDQIAAEGAVTTEYGMIARNEKEFCFDYYTPPSTQQQLI</sequence>
<dbReference type="EMBL" id="MLBF01000019">
    <property type="protein sequence ID" value="OLN31414.1"/>
    <property type="molecule type" value="Genomic_DNA"/>
</dbReference>
<accession>A0A1Q8QVM9</accession>
<keyword evidence="2" id="KW-1185">Reference proteome</keyword>
<evidence type="ECO:0000313" key="1">
    <source>
        <dbReference type="EMBL" id="OLN31414.1"/>
    </source>
</evidence>
<gene>
    <name evidence="1" type="ORF">DSOL_2753</name>
</gene>
<dbReference type="Proteomes" id="UP000186102">
    <property type="component" value="Unassembled WGS sequence"/>
</dbReference>
<reference evidence="1 2" key="1">
    <citation type="submission" date="2016-09" db="EMBL/GenBank/DDBJ databases">
        <title>Complete genome of Desulfosporosinus sp. OL.</title>
        <authorList>
            <person name="Mardanov A."/>
            <person name="Beletsky A."/>
            <person name="Panova A."/>
            <person name="Karnachuk O."/>
            <person name="Ravin N."/>
        </authorList>
    </citation>
    <scope>NUCLEOTIDE SEQUENCE [LARGE SCALE GENOMIC DNA]</scope>
    <source>
        <strain evidence="1 2">OL</strain>
    </source>
</reference>
<organism evidence="1 2">
    <name type="scientific">Desulfosporosinus metallidurans</name>
    <dbReference type="NCBI Taxonomy" id="1888891"/>
    <lineage>
        <taxon>Bacteria</taxon>
        <taxon>Bacillati</taxon>
        <taxon>Bacillota</taxon>
        <taxon>Clostridia</taxon>
        <taxon>Eubacteriales</taxon>
        <taxon>Desulfitobacteriaceae</taxon>
        <taxon>Desulfosporosinus</taxon>
    </lineage>
</organism>
<name>A0A1Q8QVM9_9FIRM</name>
<dbReference type="AlphaFoldDB" id="A0A1Q8QVM9"/>